<dbReference type="AlphaFoldDB" id="A0A448XG21"/>
<reference evidence="1" key="1">
    <citation type="submission" date="2018-11" db="EMBL/GenBank/DDBJ databases">
        <authorList>
            <consortium name="Pathogen Informatics"/>
        </authorList>
    </citation>
    <scope>NUCLEOTIDE SEQUENCE</scope>
</reference>
<dbReference type="EMBL" id="CAAALY010251080">
    <property type="protein sequence ID" value="VEL35947.1"/>
    <property type="molecule type" value="Genomic_DNA"/>
</dbReference>
<dbReference type="Proteomes" id="UP000784294">
    <property type="component" value="Unassembled WGS sequence"/>
</dbReference>
<proteinExistence type="predicted"/>
<accession>A0A448XG21</accession>
<protein>
    <submittedName>
        <fullName evidence="1">Uncharacterized protein</fullName>
    </submittedName>
</protein>
<gene>
    <name evidence="1" type="ORF">PXEA_LOCUS29387</name>
</gene>
<evidence type="ECO:0000313" key="1">
    <source>
        <dbReference type="EMBL" id="VEL35947.1"/>
    </source>
</evidence>
<keyword evidence="2" id="KW-1185">Reference proteome</keyword>
<comment type="caution">
    <text evidence="1">The sequence shown here is derived from an EMBL/GenBank/DDBJ whole genome shotgun (WGS) entry which is preliminary data.</text>
</comment>
<organism evidence="1 2">
    <name type="scientific">Protopolystoma xenopodis</name>
    <dbReference type="NCBI Taxonomy" id="117903"/>
    <lineage>
        <taxon>Eukaryota</taxon>
        <taxon>Metazoa</taxon>
        <taxon>Spiralia</taxon>
        <taxon>Lophotrochozoa</taxon>
        <taxon>Platyhelminthes</taxon>
        <taxon>Monogenea</taxon>
        <taxon>Polyopisthocotylea</taxon>
        <taxon>Polystomatidea</taxon>
        <taxon>Polystomatidae</taxon>
        <taxon>Protopolystoma</taxon>
    </lineage>
</organism>
<name>A0A448XG21_9PLAT</name>
<sequence length="79" mass="8955">MWALDCGTPRAEFDCLAKRLHWPECGFSTEDSQVGGLGEAFSTERRSSTSRKIDEWSVEGRRKKDTILHMSPGHKGQRC</sequence>
<evidence type="ECO:0000313" key="2">
    <source>
        <dbReference type="Proteomes" id="UP000784294"/>
    </source>
</evidence>